<keyword evidence="2" id="KW-1185">Reference proteome</keyword>
<proteinExistence type="predicted"/>
<dbReference type="Proteomes" id="UP000321580">
    <property type="component" value="Unassembled WGS sequence"/>
</dbReference>
<evidence type="ECO:0000313" key="1">
    <source>
        <dbReference type="EMBL" id="TXB61987.1"/>
    </source>
</evidence>
<dbReference type="RefSeq" id="WP_147168639.1">
    <property type="nucleotide sequence ID" value="NZ_VOOR01000040.1"/>
</dbReference>
<dbReference type="Pfam" id="PF08889">
    <property type="entry name" value="WbqC"/>
    <property type="match status" value="1"/>
</dbReference>
<accession>A0A5C6RIG4</accession>
<dbReference type="EMBL" id="VOOR01000040">
    <property type="protein sequence ID" value="TXB61987.1"/>
    <property type="molecule type" value="Genomic_DNA"/>
</dbReference>
<organism evidence="1 2">
    <name type="scientific">Phaeodactylibacter luteus</name>
    <dbReference type="NCBI Taxonomy" id="1564516"/>
    <lineage>
        <taxon>Bacteria</taxon>
        <taxon>Pseudomonadati</taxon>
        <taxon>Bacteroidota</taxon>
        <taxon>Saprospiria</taxon>
        <taxon>Saprospirales</taxon>
        <taxon>Haliscomenobacteraceae</taxon>
        <taxon>Phaeodactylibacter</taxon>
    </lineage>
</organism>
<protein>
    <submittedName>
        <fullName evidence="1">WbqC family protein</fullName>
    </submittedName>
</protein>
<dbReference type="OrthoDB" id="1523452at2"/>
<sequence length="214" mass="24175">MGQPAILIESQYLPPVQYFVALSQAGTVYLEAHEHYQKRSYRNRAHLAGPNGPILLSVPLLKGKNEQLPVTSAAIAYRKPWFGEHWHSIRTAYGKSPFFDFYAPEVEAILRAKHPLLYLLNLELLRFALRALQLGAQIRETDAFGLASEPAHNLHGHIHPIQPKWAFNPVPYPQVFEDRHGFLPNLSILDLIFCTGPEAPVYLQRMAAQNPLPA</sequence>
<reference evidence="1 2" key="1">
    <citation type="submission" date="2019-08" db="EMBL/GenBank/DDBJ databases">
        <title>Genome of Phaeodactylibacter luteus.</title>
        <authorList>
            <person name="Bowman J.P."/>
        </authorList>
    </citation>
    <scope>NUCLEOTIDE SEQUENCE [LARGE SCALE GENOMIC DNA]</scope>
    <source>
        <strain evidence="1 2">KCTC 42180</strain>
    </source>
</reference>
<gene>
    <name evidence="1" type="ORF">FRY97_16345</name>
</gene>
<evidence type="ECO:0000313" key="2">
    <source>
        <dbReference type="Proteomes" id="UP000321580"/>
    </source>
</evidence>
<name>A0A5C6RIG4_9BACT</name>
<comment type="caution">
    <text evidence="1">The sequence shown here is derived from an EMBL/GenBank/DDBJ whole genome shotgun (WGS) entry which is preliminary data.</text>
</comment>
<dbReference type="AlphaFoldDB" id="A0A5C6RIG4"/>
<dbReference type="InterPro" id="IPR014985">
    <property type="entry name" value="WbqC"/>
</dbReference>